<keyword evidence="11" id="KW-0443">Lipid metabolism</keyword>
<dbReference type="GO" id="GO:0050613">
    <property type="term" value="F:Delta14-sterol reductase activity"/>
    <property type="evidence" value="ECO:0007669"/>
    <property type="project" value="UniProtKB-EC"/>
</dbReference>
<dbReference type="PROSITE" id="PS01017">
    <property type="entry name" value="STEROL_REDUCT_1"/>
    <property type="match status" value="1"/>
</dbReference>
<evidence type="ECO:0000256" key="4">
    <source>
        <dbReference type="ARBA" id="ARBA00022516"/>
    </source>
</evidence>
<dbReference type="Pfam" id="PF01222">
    <property type="entry name" value="ERG4_ERG24"/>
    <property type="match status" value="1"/>
</dbReference>
<evidence type="ECO:0000313" key="21">
    <source>
        <dbReference type="Proteomes" id="UP001344447"/>
    </source>
</evidence>
<sequence length="381" mass="44403">MLQGLPFSEDFSIFALPGMLTSWRAPTYESVLIFSSFLIFLGVGSHIVPGRYVKGQPLIYDQTKRLTYKINGLNLFFCLIGFFFFGSYYMKWFEPTLVYDHFGPIFTTVNIFATLLTITLFITGITSGRGKREGNLIHDLFLGVELNPRFAGLDLKFFALRPALMGWIMVNFSLAAQEYKVYGSLSTGMILYQIFTFIYAFDYFYFEECMLSTWDIIAENWGFMLIWGDLVWICFMFAVQPWFLLYNRIHLTSIQMIIISTIFVIGFAVFRISNSQKHQFKTDPKALIWGKKPETIAGKLLVSGFWGILRKPNYLGDWIVAFSFSFPCLFNTPIVYLYPMYLVVLNSHRQWRDHQKCSKKYGELWKEYCRRVPYVVLPGLI</sequence>
<comment type="pathway">
    <text evidence="17">Steroid biosynthesis.</text>
</comment>
<dbReference type="FunFam" id="1.20.120.1630:FF:000011">
    <property type="entry name" value="Delta(14)-sterol reductase"/>
    <property type="match status" value="1"/>
</dbReference>
<reference evidence="20 21" key="1">
    <citation type="submission" date="2023-11" db="EMBL/GenBank/DDBJ databases">
        <title>Dfirmibasis_genome.</title>
        <authorList>
            <person name="Edelbroek B."/>
            <person name="Kjellin J."/>
            <person name="Jerlstrom-Hultqvist J."/>
            <person name="Soderbom F."/>
        </authorList>
    </citation>
    <scope>NUCLEOTIDE SEQUENCE [LARGE SCALE GENOMIC DNA]</scope>
    <source>
        <strain evidence="20 21">TNS-C-14</strain>
    </source>
</reference>
<feature type="transmembrane region" description="Helical" evidence="19">
    <location>
        <begin position="182"/>
        <end position="201"/>
    </location>
</feature>
<name>A0AAN7TWA8_9MYCE</name>
<comment type="caution">
    <text evidence="20">The sequence shown here is derived from an EMBL/GenBank/DDBJ whole genome shotgun (WGS) entry which is preliminary data.</text>
</comment>
<evidence type="ECO:0000313" key="20">
    <source>
        <dbReference type="EMBL" id="KAK5576698.1"/>
    </source>
</evidence>
<evidence type="ECO:0000256" key="10">
    <source>
        <dbReference type="ARBA" id="ARBA00023011"/>
    </source>
</evidence>
<evidence type="ECO:0000256" key="5">
    <source>
        <dbReference type="ARBA" id="ARBA00022692"/>
    </source>
</evidence>
<dbReference type="PANTHER" id="PTHR21257:SF52">
    <property type="entry name" value="DELTA(14)-STEROL REDUCTASE TM7SF2"/>
    <property type="match status" value="1"/>
</dbReference>
<keyword evidence="13" id="KW-1207">Sterol metabolism</keyword>
<comment type="similarity">
    <text evidence="2">Belongs to the ERG4/ERG24 family.</text>
</comment>
<evidence type="ECO:0000256" key="19">
    <source>
        <dbReference type="SAM" id="Phobius"/>
    </source>
</evidence>
<keyword evidence="10" id="KW-0756">Sterol biosynthesis</keyword>
<dbReference type="GO" id="GO:0016126">
    <property type="term" value="P:sterol biosynthetic process"/>
    <property type="evidence" value="ECO:0007669"/>
    <property type="project" value="UniProtKB-KW"/>
</dbReference>
<keyword evidence="5 19" id="KW-0812">Transmembrane</keyword>
<organism evidence="20 21">
    <name type="scientific">Dictyostelium firmibasis</name>
    <dbReference type="NCBI Taxonomy" id="79012"/>
    <lineage>
        <taxon>Eukaryota</taxon>
        <taxon>Amoebozoa</taxon>
        <taxon>Evosea</taxon>
        <taxon>Eumycetozoa</taxon>
        <taxon>Dictyostelia</taxon>
        <taxon>Dictyosteliales</taxon>
        <taxon>Dictyosteliaceae</taxon>
        <taxon>Dictyostelium</taxon>
    </lineage>
</organism>
<feature type="transmembrane region" description="Helical" evidence="19">
    <location>
        <begin position="102"/>
        <end position="122"/>
    </location>
</feature>
<protein>
    <recommendedName>
        <fullName evidence="18">Delta(14)-sterol reductase</fullName>
        <ecNumber evidence="3">1.3.1.70</ecNumber>
    </recommendedName>
    <alternativeName>
        <fullName evidence="15">C-14 sterol reductase</fullName>
    </alternativeName>
    <alternativeName>
        <fullName evidence="16">Sterol C14-reductase</fullName>
    </alternativeName>
</protein>
<keyword evidence="8 19" id="KW-1133">Transmembrane helix</keyword>
<dbReference type="AlphaFoldDB" id="A0AAN7TWA8"/>
<feature type="transmembrane region" description="Helical" evidence="19">
    <location>
        <begin position="249"/>
        <end position="270"/>
    </location>
</feature>
<keyword evidence="4" id="KW-0444">Lipid biosynthesis</keyword>
<evidence type="ECO:0000256" key="8">
    <source>
        <dbReference type="ARBA" id="ARBA00022989"/>
    </source>
</evidence>
<dbReference type="Proteomes" id="UP001344447">
    <property type="component" value="Unassembled WGS sequence"/>
</dbReference>
<evidence type="ECO:0000256" key="14">
    <source>
        <dbReference type="ARBA" id="ARBA00023221"/>
    </source>
</evidence>
<dbReference type="Gene3D" id="1.20.120.1630">
    <property type="match status" value="1"/>
</dbReference>
<evidence type="ECO:0000256" key="13">
    <source>
        <dbReference type="ARBA" id="ARBA00023166"/>
    </source>
</evidence>
<dbReference type="EMBL" id="JAVFKY010000005">
    <property type="protein sequence ID" value="KAK5576698.1"/>
    <property type="molecule type" value="Genomic_DNA"/>
</dbReference>
<evidence type="ECO:0000256" key="9">
    <source>
        <dbReference type="ARBA" id="ARBA00023002"/>
    </source>
</evidence>
<keyword evidence="12 19" id="KW-0472">Membrane</keyword>
<evidence type="ECO:0000256" key="18">
    <source>
        <dbReference type="ARBA" id="ARBA00069705"/>
    </source>
</evidence>
<feature type="transmembrane region" description="Helical" evidence="19">
    <location>
        <begin position="318"/>
        <end position="338"/>
    </location>
</feature>
<evidence type="ECO:0000256" key="17">
    <source>
        <dbReference type="ARBA" id="ARBA00060577"/>
    </source>
</evidence>
<evidence type="ECO:0000256" key="3">
    <source>
        <dbReference type="ARBA" id="ARBA00012413"/>
    </source>
</evidence>
<dbReference type="InterPro" id="IPR001171">
    <property type="entry name" value="ERG24_DHCR-like"/>
</dbReference>
<feature type="transmembrane region" description="Helical" evidence="19">
    <location>
        <begin position="31"/>
        <end position="49"/>
    </location>
</feature>
<feature type="transmembrane region" description="Helical" evidence="19">
    <location>
        <begin position="221"/>
        <end position="243"/>
    </location>
</feature>
<keyword evidence="7" id="KW-0752">Steroid biosynthesis</keyword>
<evidence type="ECO:0000256" key="11">
    <source>
        <dbReference type="ARBA" id="ARBA00023098"/>
    </source>
</evidence>
<keyword evidence="9" id="KW-0560">Oxidoreductase</keyword>
<dbReference type="GO" id="GO:0005789">
    <property type="term" value="C:endoplasmic reticulum membrane"/>
    <property type="evidence" value="ECO:0007669"/>
    <property type="project" value="TreeGrafter"/>
</dbReference>
<dbReference type="EC" id="1.3.1.70" evidence="3"/>
<comment type="subcellular location">
    <subcellularLocation>
        <location evidence="1">Membrane</location>
        <topology evidence="1">Multi-pass membrane protein</topology>
    </subcellularLocation>
</comment>
<dbReference type="InterPro" id="IPR018083">
    <property type="entry name" value="Sterol_reductase_CS"/>
</dbReference>
<evidence type="ECO:0000256" key="12">
    <source>
        <dbReference type="ARBA" id="ARBA00023136"/>
    </source>
</evidence>
<evidence type="ECO:0000256" key="16">
    <source>
        <dbReference type="ARBA" id="ARBA00031227"/>
    </source>
</evidence>
<evidence type="ECO:0000256" key="6">
    <source>
        <dbReference type="ARBA" id="ARBA00022857"/>
    </source>
</evidence>
<proteinExistence type="inferred from homology"/>
<feature type="transmembrane region" description="Helical" evidence="19">
    <location>
        <begin position="70"/>
        <end position="90"/>
    </location>
</feature>
<evidence type="ECO:0000256" key="15">
    <source>
        <dbReference type="ARBA" id="ARBA00030165"/>
    </source>
</evidence>
<dbReference type="PANTHER" id="PTHR21257">
    <property type="entry name" value="DELTA(14)-STEROL REDUCTASE"/>
    <property type="match status" value="1"/>
</dbReference>
<evidence type="ECO:0000256" key="2">
    <source>
        <dbReference type="ARBA" id="ARBA00005402"/>
    </source>
</evidence>
<keyword evidence="6" id="KW-0521">NADP</keyword>
<accession>A0AAN7TWA8</accession>
<evidence type="ECO:0000256" key="7">
    <source>
        <dbReference type="ARBA" id="ARBA00022955"/>
    </source>
</evidence>
<keyword evidence="21" id="KW-1185">Reference proteome</keyword>
<gene>
    <name evidence="20" type="ORF">RB653_007842</name>
</gene>
<keyword evidence="14" id="KW-0753">Steroid metabolism</keyword>
<evidence type="ECO:0000256" key="1">
    <source>
        <dbReference type="ARBA" id="ARBA00004141"/>
    </source>
</evidence>